<name>A0AAV3UTU9_9ALTE</name>
<sequence>MKKNVDTPIDILELSYVIERDSQSGDLARTLLQQGHTLYEPDPKFPRGLRRHLPSGNIELGYWQDGKFIVAEIKPERESDK</sequence>
<evidence type="ECO:0000313" key="2">
    <source>
        <dbReference type="Proteomes" id="UP000006320"/>
    </source>
</evidence>
<dbReference type="AlphaFoldDB" id="A0AAV3UTU9"/>
<accession>A0AAV3UTU9</accession>
<organism evidence="1 2">
    <name type="scientific">Paraglaciecola chathamensis S18K6</name>
    <dbReference type="NCBI Taxonomy" id="1127672"/>
    <lineage>
        <taxon>Bacteria</taxon>
        <taxon>Pseudomonadati</taxon>
        <taxon>Pseudomonadota</taxon>
        <taxon>Gammaproteobacteria</taxon>
        <taxon>Alteromonadales</taxon>
        <taxon>Alteromonadaceae</taxon>
        <taxon>Paraglaciecola</taxon>
    </lineage>
</organism>
<dbReference type="Proteomes" id="UP000006320">
    <property type="component" value="Unassembled WGS sequence"/>
</dbReference>
<dbReference type="EMBL" id="BAEM01000007">
    <property type="protein sequence ID" value="GAC08517.1"/>
    <property type="molecule type" value="Genomic_DNA"/>
</dbReference>
<evidence type="ECO:0000313" key="1">
    <source>
        <dbReference type="EMBL" id="GAC08517.1"/>
    </source>
</evidence>
<dbReference type="RefSeq" id="WP_007984732.1">
    <property type="nucleotide sequence ID" value="NZ_BAEM01000007.1"/>
</dbReference>
<protein>
    <submittedName>
        <fullName evidence="1">Uncharacterized protein</fullName>
    </submittedName>
</protein>
<reference evidence="1 2" key="1">
    <citation type="journal article" date="2017" name="Antonie Van Leeuwenhoek">
        <title>Rhizobium rhizosphaerae sp. nov., a novel species isolated from rice rhizosphere.</title>
        <authorList>
            <person name="Zhao J.J."/>
            <person name="Zhang J."/>
            <person name="Zhang R.J."/>
            <person name="Zhang C.W."/>
            <person name="Yin H.Q."/>
            <person name="Zhang X.X."/>
        </authorList>
    </citation>
    <scope>NUCLEOTIDE SEQUENCE [LARGE SCALE GENOMIC DNA]</scope>
    <source>
        <strain evidence="1 2">S18K6</strain>
    </source>
</reference>
<comment type="caution">
    <text evidence="1">The sequence shown here is derived from an EMBL/GenBank/DDBJ whole genome shotgun (WGS) entry which is preliminary data.</text>
</comment>
<gene>
    <name evidence="1" type="ORF">GCHA_0554</name>
</gene>
<proteinExistence type="predicted"/>